<protein>
    <submittedName>
        <fullName evidence="1">Uncharacterized protein</fullName>
    </submittedName>
</protein>
<reference evidence="1" key="1">
    <citation type="submission" date="2018-05" db="EMBL/GenBank/DDBJ databases">
        <authorList>
            <person name="Lanie J.A."/>
            <person name="Ng W.-L."/>
            <person name="Kazmierczak K.M."/>
            <person name="Andrzejewski T.M."/>
            <person name="Davidsen T.M."/>
            <person name="Wayne K.J."/>
            <person name="Tettelin H."/>
            <person name="Glass J.I."/>
            <person name="Rusch D."/>
            <person name="Podicherti R."/>
            <person name="Tsui H.-C.T."/>
            <person name="Winkler M.E."/>
        </authorList>
    </citation>
    <scope>NUCLEOTIDE SEQUENCE</scope>
</reference>
<gene>
    <name evidence="1" type="ORF">METZ01_LOCUS119429</name>
</gene>
<dbReference type="AlphaFoldDB" id="A0A381XPA1"/>
<accession>A0A381XPA1</accession>
<name>A0A381XPA1_9ZZZZ</name>
<proteinExistence type="predicted"/>
<sequence length="54" mass="6533">MLEEVILEIKAESHFLLKLKNSYIFYRRTVYLKTKIIKSTYVWLSQLKAVLDRV</sequence>
<organism evidence="1">
    <name type="scientific">marine metagenome</name>
    <dbReference type="NCBI Taxonomy" id="408172"/>
    <lineage>
        <taxon>unclassified sequences</taxon>
        <taxon>metagenomes</taxon>
        <taxon>ecological metagenomes</taxon>
    </lineage>
</organism>
<dbReference type="EMBL" id="UINC01015889">
    <property type="protein sequence ID" value="SVA66575.1"/>
    <property type="molecule type" value="Genomic_DNA"/>
</dbReference>
<evidence type="ECO:0000313" key="1">
    <source>
        <dbReference type="EMBL" id="SVA66575.1"/>
    </source>
</evidence>